<feature type="compositionally biased region" description="Basic and acidic residues" evidence="1">
    <location>
        <begin position="59"/>
        <end position="73"/>
    </location>
</feature>
<reference evidence="2" key="1">
    <citation type="submission" date="2019-11" db="EMBL/GenBank/DDBJ databases">
        <title>Leishmania tarentolae CDS.</title>
        <authorList>
            <person name="Goto Y."/>
            <person name="Yamagishi J."/>
        </authorList>
    </citation>
    <scope>NUCLEOTIDE SEQUENCE [LARGE SCALE GENOMIC DNA]</scope>
    <source>
        <strain evidence="2">Parrot Tar II</strain>
    </source>
</reference>
<evidence type="ECO:0000256" key="1">
    <source>
        <dbReference type="SAM" id="MobiDB-lite"/>
    </source>
</evidence>
<dbReference type="Proteomes" id="UP000419144">
    <property type="component" value="Unassembled WGS sequence"/>
</dbReference>
<dbReference type="VEuPathDB" id="TriTrypDB:LtaPh_2908201"/>
<sequence length="232" mass="24949">MRATAPGQTLSSALSFWADVSYGDAPPAALIDYPPLGFEEDSRRLIVEAMQGSTDMSTADDRRQLGRKTPRDSEEMDGSVHPALLLGVTEESSIPPIAREGPRKEEEPAWVQPPLLLRVADVLEDRKFAAVTASSHTTPVPHLRYEGAGLLAVVYVHNSGIAYVGYPQASDMVSSAEPTDRILRRLDDALPAHPLAAARPTLSLSQQLQPAPICLLPMSSSTGFVRSLLGLS</sequence>
<comment type="caution">
    <text evidence="2">The sequence shown here is derived from an EMBL/GenBank/DDBJ whole genome shotgun (WGS) entry which is preliminary data.</text>
</comment>
<dbReference type="EMBL" id="BLBS01000040">
    <property type="protein sequence ID" value="GET90311.1"/>
    <property type="molecule type" value="Genomic_DNA"/>
</dbReference>
<evidence type="ECO:0000313" key="3">
    <source>
        <dbReference type="Proteomes" id="UP000419144"/>
    </source>
</evidence>
<keyword evidence="3" id="KW-1185">Reference proteome</keyword>
<name>A0A640KM29_LEITA</name>
<evidence type="ECO:0000313" key="2">
    <source>
        <dbReference type="EMBL" id="GET90311.1"/>
    </source>
</evidence>
<accession>A0A640KM29</accession>
<protein>
    <submittedName>
        <fullName evidence="2">Uncharacterized protein</fullName>
    </submittedName>
</protein>
<feature type="region of interest" description="Disordered" evidence="1">
    <location>
        <begin position="51"/>
        <end position="78"/>
    </location>
</feature>
<dbReference type="AlphaFoldDB" id="A0A640KM29"/>
<organism evidence="2 3">
    <name type="scientific">Leishmania tarentolae</name>
    <name type="common">Sauroleishmania tarentolae</name>
    <dbReference type="NCBI Taxonomy" id="5689"/>
    <lineage>
        <taxon>Eukaryota</taxon>
        <taxon>Discoba</taxon>
        <taxon>Euglenozoa</taxon>
        <taxon>Kinetoplastea</taxon>
        <taxon>Metakinetoplastina</taxon>
        <taxon>Trypanosomatida</taxon>
        <taxon>Trypanosomatidae</taxon>
        <taxon>Leishmaniinae</taxon>
        <taxon>Leishmania</taxon>
        <taxon>lizard Leishmania</taxon>
    </lineage>
</organism>
<gene>
    <name evidence="2" type="ORF">LtaPh_2908201</name>
</gene>
<dbReference type="OrthoDB" id="263994at2759"/>
<proteinExistence type="predicted"/>